<dbReference type="EMBL" id="FNAX01000003">
    <property type="protein sequence ID" value="SDE75515.1"/>
    <property type="molecule type" value="Genomic_DNA"/>
</dbReference>
<evidence type="ECO:0000259" key="3">
    <source>
        <dbReference type="Pfam" id="PF11350"/>
    </source>
</evidence>
<accession>A0A1G7FIW2</accession>
<protein>
    <recommendedName>
        <fullName evidence="3">DUF3152 domain-containing protein</fullName>
    </recommendedName>
</protein>
<feature type="region of interest" description="Disordered" evidence="1">
    <location>
        <begin position="1"/>
        <end position="37"/>
    </location>
</feature>
<evidence type="ECO:0000256" key="2">
    <source>
        <dbReference type="SAM" id="Phobius"/>
    </source>
</evidence>
<feature type="domain" description="DUF3152" evidence="3">
    <location>
        <begin position="114"/>
        <end position="282"/>
    </location>
</feature>
<feature type="transmembrane region" description="Helical" evidence="2">
    <location>
        <begin position="41"/>
        <end position="60"/>
    </location>
</feature>
<keyword evidence="2" id="KW-1133">Transmembrane helix</keyword>
<evidence type="ECO:0000256" key="1">
    <source>
        <dbReference type="SAM" id="MobiDB-lite"/>
    </source>
</evidence>
<feature type="compositionally biased region" description="Polar residues" evidence="1">
    <location>
        <begin position="66"/>
        <end position="75"/>
    </location>
</feature>
<organism evidence="4 5">
    <name type="scientific">Streptomyces griseoaurantiacus</name>
    <dbReference type="NCBI Taxonomy" id="68213"/>
    <lineage>
        <taxon>Bacteria</taxon>
        <taxon>Bacillati</taxon>
        <taxon>Actinomycetota</taxon>
        <taxon>Actinomycetes</taxon>
        <taxon>Kitasatosporales</taxon>
        <taxon>Streptomycetaceae</taxon>
        <taxon>Streptomyces</taxon>
        <taxon>Streptomyces aurantiacus group</taxon>
    </lineage>
</organism>
<proteinExistence type="predicted"/>
<keyword evidence="2" id="KW-0812">Transmembrane</keyword>
<dbReference type="Proteomes" id="UP000198614">
    <property type="component" value="Unassembled WGS sequence"/>
</dbReference>
<reference evidence="4 5" key="1">
    <citation type="submission" date="2016-10" db="EMBL/GenBank/DDBJ databases">
        <authorList>
            <person name="de Groot N.N."/>
        </authorList>
    </citation>
    <scope>NUCLEOTIDE SEQUENCE [LARGE SCALE GENOMIC DNA]</scope>
    <source>
        <strain evidence="4 5">CGMCC 4.1859</strain>
    </source>
</reference>
<feature type="compositionally biased region" description="Low complexity" evidence="1">
    <location>
        <begin position="87"/>
        <end position="107"/>
    </location>
</feature>
<dbReference type="Pfam" id="PF11350">
    <property type="entry name" value="DUF3152"/>
    <property type="match status" value="1"/>
</dbReference>
<keyword evidence="2" id="KW-0472">Membrane</keyword>
<evidence type="ECO:0000313" key="4">
    <source>
        <dbReference type="EMBL" id="SDE75515.1"/>
    </source>
</evidence>
<gene>
    <name evidence="4" type="ORF">SAMN05216260_103390</name>
</gene>
<evidence type="ECO:0000313" key="5">
    <source>
        <dbReference type="Proteomes" id="UP000198614"/>
    </source>
</evidence>
<dbReference type="InterPro" id="IPR022603">
    <property type="entry name" value="DUF3152"/>
</dbReference>
<feature type="region of interest" description="Disordered" evidence="1">
    <location>
        <begin position="64"/>
        <end position="118"/>
    </location>
</feature>
<name>A0A1G7FIW2_9ACTN</name>
<dbReference type="AlphaFoldDB" id="A0A1G7FIW2"/>
<feature type="compositionally biased region" description="Basic residues" evidence="1">
    <location>
        <begin position="21"/>
        <end position="37"/>
    </location>
</feature>
<dbReference type="SUPFAM" id="SSF55486">
    <property type="entry name" value="Metalloproteases ('zincins'), catalytic domain"/>
    <property type="match status" value="1"/>
</dbReference>
<sequence length="303" mass="31636">MHPARRRRSAPPTGSSAALHRGGRARRSSGRRARPNRRSRGLLITLLVVLGLLVPAAYFMGGGRSDASSGAPQSQRTSTAPAPPRTPSSSAPVTPSTPTAPRTSASPRRTKIRVPAKGSGRFTTAQATGKKVGSGSRLLRYVVEVETGLEVSPGRAAEEIEDILAAPRGWTRSPGTAFQLVGAGAAHDLTIKIATPATADSLCWAGIQQDTGGEYNCEVPGGVVVNLKRWVEGSGTFTGPIHDYRALIINHEMGHFLGHTHQGCAGPGKPAPVMMQQIKGLNGCVPNAWPYDGNGTLITGPPA</sequence>